<proteinExistence type="predicted"/>
<evidence type="ECO:0000313" key="3">
    <source>
        <dbReference type="EMBL" id="MBD5771305.1"/>
    </source>
</evidence>
<dbReference type="PANTHER" id="PTHR30535:SF34">
    <property type="entry name" value="MOLYBDATE-BINDING PROTEIN MOLA"/>
    <property type="match status" value="1"/>
</dbReference>
<keyword evidence="1" id="KW-0732">Signal</keyword>
<dbReference type="EMBL" id="JACYFC010000003">
    <property type="protein sequence ID" value="MBD5771305.1"/>
    <property type="molecule type" value="Genomic_DNA"/>
</dbReference>
<keyword evidence="4" id="KW-1185">Reference proteome</keyword>
<feature type="signal peptide" evidence="1">
    <location>
        <begin position="1"/>
        <end position="28"/>
    </location>
</feature>
<dbReference type="InterPro" id="IPR002491">
    <property type="entry name" value="ABC_transptr_periplasmic_BD"/>
</dbReference>
<organism evidence="3 4">
    <name type="scientific">Marinomonas colpomeniae</name>
    <dbReference type="NCBI Taxonomy" id="2774408"/>
    <lineage>
        <taxon>Bacteria</taxon>
        <taxon>Pseudomonadati</taxon>
        <taxon>Pseudomonadota</taxon>
        <taxon>Gammaproteobacteria</taxon>
        <taxon>Oceanospirillales</taxon>
        <taxon>Oceanospirillaceae</taxon>
        <taxon>Marinomonas</taxon>
    </lineage>
</organism>
<gene>
    <name evidence="3" type="ORF">IF202_09610</name>
</gene>
<evidence type="ECO:0000259" key="2">
    <source>
        <dbReference type="PROSITE" id="PS50983"/>
    </source>
</evidence>
<dbReference type="SUPFAM" id="SSF53807">
    <property type="entry name" value="Helical backbone' metal receptor"/>
    <property type="match status" value="1"/>
</dbReference>
<dbReference type="Gene3D" id="3.40.50.1980">
    <property type="entry name" value="Nitrogenase molybdenum iron protein domain"/>
    <property type="match status" value="2"/>
</dbReference>
<accession>A0ABR8NZ31</accession>
<dbReference type="PANTHER" id="PTHR30535">
    <property type="entry name" value="VITAMIN B12-BINDING PROTEIN"/>
    <property type="match status" value="1"/>
</dbReference>
<dbReference type="InterPro" id="IPR050902">
    <property type="entry name" value="ABC_Transporter_SBP"/>
</dbReference>
<dbReference type="Proteomes" id="UP000604161">
    <property type="component" value="Unassembled WGS sequence"/>
</dbReference>
<comment type="caution">
    <text evidence="3">The sequence shown here is derived from an EMBL/GenBank/DDBJ whole genome shotgun (WGS) entry which is preliminary data.</text>
</comment>
<reference evidence="3 4" key="1">
    <citation type="submission" date="2020-09" db="EMBL/GenBank/DDBJ databases">
        <title>Marinomonas sp. nov., isolated from the cysticercosis algae of Qingdao, China.</title>
        <authorList>
            <person name="Sun X."/>
        </authorList>
    </citation>
    <scope>NUCLEOTIDE SEQUENCE [LARGE SCALE GENOMIC DNA]</scope>
    <source>
        <strain evidence="3 4">SM2066</strain>
    </source>
</reference>
<name>A0ABR8NZ31_9GAMM</name>
<dbReference type="PROSITE" id="PS50983">
    <property type="entry name" value="FE_B12_PBP"/>
    <property type="match status" value="1"/>
</dbReference>
<dbReference type="Pfam" id="PF01497">
    <property type="entry name" value="Peripla_BP_2"/>
    <property type="match status" value="1"/>
</dbReference>
<evidence type="ECO:0000256" key="1">
    <source>
        <dbReference type="SAM" id="SignalP"/>
    </source>
</evidence>
<sequence>MNTFSSLKSLMLSLAFVIFGSMSFTIQAAQTSFTVTDLADRKVTFSEQPKRIILGDSRYIHALSILNQDDPIKSVAAMLSKLQWVDYGSFIEYQKLYPSIADIPVIGRTSADSFSIESAIELNADLAIFSLDGHGPNARHSNIIKILEKAGINVVFVDFRKDPLNNTSKSLTLLGKILGKEQQAKRFLDFYQEQLEKVTIKITGLSAEQKKRVFIHSRVGVSSACCEAMARGMIADLIDAAGGDNIALSVVPGAAGMMNPEYLLEQQPDTYIATAVGSKGMPKENPDDVLPYVMLGAGVPNEFAEKSLYQALARSNLSSLNAVQNHQAYALWHGFYNSPLNVIAVQVVAKWLYPEEFKTLNPEATLDYFFENFQAIPLTGVYWTQLSKEVYE</sequence>
<protein>
    <submittedName>
        <fullName evidence="3">ABC transporter substrate-binding protein</fullName>
    </submittedName>
</protein>
<dbReference type="RefSeq" id="WP_191594698.1">
    <property type="nucleotide sequence ID" value="NZ_JACYFC010000003.1"/>
</dbReference>
<feature type="domain" description="Fe/B12 periplasmic-binding" evidence="2">
    <location>
        <begin position="51"/>
        <end position="360"/>
    </location>
</feature>
<feature type="chain" id="PRO_5045793283" evidence="1">
    <location>
        <begin position="29"/>
        <end position="392"/>
    </location>
</feature>
<evidence type="ECO:0000313" key="4">
    <source>
        <dbReference type="Proteomes" id="UP000604161"/>
    </source>
</evidence>